<feature type="transmembrane region" description="Helical" evidence="6">
    <location>
        <begin position="12"/>
        <end position="31"/>
    </location>
</feature>
<keyword evidence="9" id="KW-1185">Reference proteome</keyword>
<dbReference type="GO" id="GO:0016020">
    <property type="term" value="C:membrane"/>
    <property type="evidence" value="ECO:0007669"/>
    <property type="project" value="UniProtKB-SubCell"/>
</dbReference>
<dbReference type="AlphaFoldDB" id="A0AB34KRE9"/>
<dbReference type="GeneID" id="96006146"/>
<feature type="region of interest" description="Disordered" evidence="5">
    <location>
        <begin position="171"/>
        <end position="205"/>
    </location>
</feature>
<dbReference type="RefSeq" id="XP_069229832.1">
    <property type="nucleotide sequence ID" value="XM_069373308.1"/>
</dbReference>
<evidence type="ECO:0000256" key="5">
    <source>
        <dbReference type="SAM" id="MobiDB-lite"/>
    </source>
</evidence>
<gene>
    <name evidence="8" type="ORF">WHR41_04702</name>
</gene>
<dbReference type="InterPro" id="IPR008253">
    <property type="entry name" value="Marvel"/>
</dbReference>
<evidence type="ECO:0000259" key="7">
    <source>
        <dbReference type="Pfam" id="PF01284"/>
    </source>
</evidence>
<evidence type="ECO:0000256" key="6">
    <source>
        <dbReference type="SAM" id="Phobius"/>
    </source>
</evidence>
<proteinExistence type="predicted"/>
<evidence type="ECO:0000256" key="2">
    <source>
        <dbReference type="ARBA" id="ARBA00022692"/>
    </source>
</evidence>
<keyword evidence="4 6" id="KW-0472">Membrane</keyword>
<comment type="subcellular location">
    <subcellularLocation>
        <location evidence="1">Membrane</location>
        <topology evidence="1">Multi-pass membrane protein</topology>
    </subcellularLocation>
</comment>
<feature type="transmembrane region" description="Helical" evidence="6">
    <location>
        <begin position="72"/>
        <end position="93"/>
    </location>
</feature>
<evidence type="ECO:0000256" key="4">
    <source>
        <dbReference type="ARBA" id="ARBA00023136"/>
    </source>
</evidence>
<dbReference type="EMBL" id="JAAQHG020000013">
    <property type="protein sequence ID" value="KAL1586727.1"/>
    <property type="molecule type" value="Genomic_DNA"/>
</dbReference>
<dbReference type="PANTHER" id="PTHR39608">
    <property type="entry name" value="INTEGRAL MEMBRANE PROTEIN (AFU_ORTHOLOGUE AFUA_5G08640)"/>
    <property type="match status" value="1"/>
</dbReference>
<evidence type="ECO:0000256" key="1">
    <source>
        <dbReference type="ARBA" id="ARBA00004141"/>
    </source>
</evidence>
<evidence type="ECO:0000256" key="3">
    <source>
        <dbReference type="ARBA" id="ARBA00022989"/>
    </source>
</evidence>
<feature type="compositionally biased region" description="Polar residues" evidence="5">
    <location>
        <begin position="188"/>
        <end position="205"/>
    </location>
</feature>
<feature type="transmembrane region" description="Helical" evidence="6">
    <location>
        <begin position="47"/>
        <end position="65"/>
    </location>
</feature>
<dbReference type="PANTHER" id="PTHR39608:SF1">
    <property type="entry name" value="INTEGRAL MEMBRANE PROTEIN (AFU_ORTHOLOGUE AFUA_5G08640)"/>
    <property type="match status" value="1"/>
</dbReference>
<comment type="caution">
    <text evidence="8">The sequence shown here is derived from an EMBL/GenBank/DDBJ whole genome shotgun (WGS) entry which is preliminary data.</text>
</comment>
<reference evidence="8 9" key="1">
    <citation type="journal article" date="2020" name="Microbiol. Resour. Announc.">
        <title>Draft Genome Sequence of a Cladosporium Species Isolated from the Mesophotic Ascidian Didemnum maculosum.</title>
        <authorList>
            <person name="Gioti A."/>
            <person name="Siaperas R."/>
            <person name="Nikolaivits E."/>
            <person name="Le Goff G."/>
            <person name="Ouazzani J."/>
            <person name="Kotoulas G."/>
            <person name="Topakas E."/>
        </authorList>
    </citation>
    <scope>NUCLEOTIDE SEQUENCE [LARGE SCALE GENOMIC DNA]</scope>
    <source>
        <strain evidence="8 9">TM138-S3</strain>
    </source>
</reference>
<keyword evidence="3 6" id="KW-1133">Transmembrane helix</keyword>
<accession>A0AB34KRE9</accession>
<sequence>MGEHTGSKIANVFLRFFQLVSAAVVVGIVGWELHRINQGNGSHNGRLIYAEVVAALSIVASLVLMPPLRYVFFGWPADLILFIMWLVAFGLLADLTGTNACSSRWYYEYWGWYWTRVYRSPGSLVGSRACSNWRAVLAFSCISWILFFLSMLVGIYVFATRGRSNERFETHHRRLSKPWQREKGAPHVTSNATSNGTTEPQMQPA</sequence>
<dbReference type="Proteomes" id="UP000803884">
    <property type="component" value="Unassembled WGS sequence"/>
</dbReference>
<dbReference type="Pfam" id="PF01284">
    <property type="entry name" value="MARVEL"/>
    <property type="match status" value="1"/>
</dbReference>
<keyword evidence="2 6" id="KW-0812">Transmembrane</keyword>
<protein>
    <recommendedName>
        <fullName evidence="7">MARVEL domain-containing protein</fullName>
    </recommendedName>
</protein>
<evidence type="ECO:0000313" key="9">
    <source>
        <dbReference type="Proteomes" id="UP000803884"/>
    </source>
</evidence>
<feature type="transmembrane region" description="Helical" evidence="6">
    <location>
        <begin position="135"/>
        <end position="159"/>
    </location>
</feature>
<name>A0AB34KRE9_9PEZI</name>
<organism evidence="8 9">
    <name type="scientific">Cladosporium halotolerans</name>
    <dbReference type="NCBI Taxonomy" id="1052096"/>
    <lineage>
        <taxon>Eukaryota</taxon>
        <taxon>Fungi</taxon>
        <taxon>Dikarya</taxon>
        <taxon>Ascomycota</taxon>
        <taxon>Pezizomycotina</taxon>
        <taxon>Dothideomycetes</taxon>
        <taxon>Dothideomycetidae</taxon>
        <taxon>Cladosporiales</taxon>
        <taxon>Cladosporiaceae</taxon>
        <taxon>Cladosporium</taxon>
    </lineage>
</organism>
<evidence type="ECO:0000313" key="8">
    <source>
        <dbReference type="EMBL" id="KAL1586727.1"/>
    </source>
</evidence>
<feature type="domain" description="MARVEL" evidence="7">
    <location>
        <begin position="11"/>
        <end position="152"/>
    </location>
</feature>